<dbReference type="OrthoDB" id="9817060at2"/>
<gene>
    <name evidence="2" type="ORF">D7V94_15410</name>
</gene>
<feature type="coiled-coil region" evidence="1">
    <location>
        <begin position="255"/>
        <end position="282"/>
    </location>
</feature>
<organism evidence="2 3">
    <name type="scientific">Parablautia intestinalis</name>
    <dbReference type="NCBI Taxonomy" id="2320100"/>
    <lineage>
        <taxon>Bacteria</taxon>
        <taxon>Bacillati</taxon>
        <taxon>Bacillota</taxon>
        <taxon>Clostridia</taxon>
        <taxon>Lachnospirales</taxon>
        <taxon>Lachnospiraceae</taxon>
        <taxon>Parablautia</taxon>
    </lineage>
</organism>
<dbReference type="Proteomes" id="UP000280696">
    <property type="component" value="Unassembled WGS sequence"/>
</dbReference>
<keyword evidence="1" id="KW-0175">Coiled coil</keyword>
<dbReference type="RefSeq" id="WP_120471226.1">
    <property type="nucleotide sequence ID" value="NZ_RAYQ01000017.1"/>
</dbReference>
<evidence type="ECO:0000256" key="1">
    <source>
        <dbReference type="SAM" id="Coils"/>
    </source>
</evidence>
<evidence type="ECO:0000313" key="2">
    <source>
        <dbReference type="EMBL" id="RKI90015.1"/>
    </source>
</evidence>
<dbReference type="AlphaFoldDB" id="A0A3A9AUH8"/>
<reference evidence="2 3" key="1">
    <citation type="submission" date="2018-09" db="EMBL/GenBank/DDBJ databases">
        <title>Murine metabolic-syndrome-specific gut microbial biobank.</title>
        <authorList>
            <person name="Liu C."/>
        </authorList>
    </citation>
    <scope>NUCLEOTIDE SEQUENCE [LARGE SCALE GENOMIC DNA]</scope>
    <source>
        <strain evidence="2 3">0.1xD8-82</strain>
    </source>
</reference>
<evidence type="ECO:0000313" key="3">
    <source>
        <dbReference type="Proteomes" id="UP000280696"/>
    </source>
</evidence>
<comment type="caution">
    <text evidence="2">The sequence shown here is derived from an EMBL/GenBank/DDBJ whole genome shotgun (WGS) entry which is preliminary data.</text>
</comment>
<sequence>MLDWIEAQRTELIEIYEKCKKEQPVLEAFSVYLLRILNGLSQMSGSQFYDYEVQILADAMRLFFVYYIEQVKKALSTEIKVKEKKDTIEDIEYAISKISNVYKNVIDSTANSDRQMLTSQAVETNIYDLSPKLIKTYSTILATLVRLFHKQDKYAFLLHPSLKSNIEAETLFNMREEEGKVVLIYIPENEIEKIRQTPIYLLHEVYHVLTKAERCRVDRARRMETHVLNAISQRIFRNINFACIFSEQMSFGIKADEVIQKADEAVKKADEAVKKVDEAIKKELVKRWFPIERRVKKYETIENDRFFYRENISNDICTGWTDMLSRIFVSLGEDILAAISGKPYKYIEERSLFTYMKEIEWEIHNNLVGIVSGKVLAEYVSLYMSVYRETYADIACILTAGISPGDYEEVFRNSEIAISKEISDPETVRALRTHVVAHAVSSCAGISYKEEWENYSKENNFRERGKKGEKRQKDADLMKKQDDRIFILEEDLRCMESIMDMCSSKLWEILGDKDSKFDRFRNIIKNMDIIEILNGKNIHELHNLHVS</sequence>
<proteinExistence type="predicted"/>
<name>A0A3A9AUH8_9FIRM</name>
<dbReference type="EMBL" id="RAYQ01000017">
    <property type="protein sequence ID" value="RKI90015.1"/>
    <property type="molecule type" value="Genomic_DNA"/>
</dbReference>
<keyword evidence="3" id="KW-1185">Reference proteome</keyword>
<protein>
    <submittedName>
        <fullName evidence="2">Uncharacterized protein</fullName>
    </submittedName>
</protein>
<accession>A0A3A9AUH8</accession>